<gene>
    <name evidence="5" type="ORF">PIIN_08157</name>
</gene>
<reference evidence="5 6" key="1">
    <citation type="journal article" date="2011" name="PLoS Pathog.">
        <title>Endophytic Life Strategies Decoded by Genome and Transcriptome Analyses of the Mutualistic Root Symbiont Piriformospora indica.</title>
        <authorList>
            <person name="Zuccaro A."/>
            <person name="Lahrmann U."/>
            <person name="Guldener U."/>
            <person name="Langen G."/>
            <person name="Pfiffi S."/>
            <person name="Biedenkopf D."/>
            <person name="Wong P."/>
            <person name="Samans B."/>
            <person name="Grimm C."/>
            <person name="Basiewicz M."/>
            <person name="Murat C."/>
            <person name="Martin F."/>
            <person name="Kogel K.H."/>
        </authorList>
    </citation>
    <scope>NUCLEOTIDE SEQUENCE [LARGE SCALE GENOMIC DNA]</scope>
    <source>
        <strain evidence="5 6">DSM 11827</strain>
    </source>
</reference>
<dbReference type="PANTHER" id="PTHR47102:SF2">
    <property type="entry name" value="PROTEIN BNI1"/>
    <property type="match status" value="1"/>
</dbReference>
<comment type="caution">
    <text evidence="5">The sequence shown here is derived from an EMBL/GenBank/DDBJ whole genome shotgun (WGS) entry which is preliminary data.</text>
</comment>
<dbReference type="GO" id="GO:0031267">
    <property type="term" value="F:small GTPase binding"/>
    <property type="evidence" value="ECO:0007669"/>
    <property type="project" value="InterPro"/>
</dbReference>
<dbReference type="AlphaFoldDB" id="G4TSB0"/>
<evidence type="ECO:0000259" key="4">
    <source>
        <dbReference type="PROSITE" id="PS51232"/>
    </source>
</evidence>
<dbReference type="PROSITE" id="PS51232">
    <property type="entry name" value="GBD_FH3"/>
    <property type="match status" value="1"/>
</dbReference>
<evidence type="ECO:0000256" key="3">
    <source>
        <dbReference type="SAM" id="MobiDB-lite"/>
    </source>
</evidence>
<dbReference type="SUPFAM" id="SSF48371">
    <property type="entry name" value="ARM repeat"/>
    <property type="match status" value="1"/>
</dbReference>
<feature type="coiled-coil region" evidence="2">
    <location>
        <begin position="675"/>
        <end position="702"/>
    </location>
</feature>
<feature type="compositionally biased region" description="Polar residues" evidence="3">
    <location>
        <begin position="199"/>
        <end position="214"/>
    </location>
</feature>
<keyword evidence="2" id="KW-0175">Coiled coil</keyword>
<feature type="region of interest" description="Disordered" evidence="3">
    <location>
        <begin position="83"/>
        <end position="218"/>
    </location>
</feature>
<dbReference type="InterPro" id="IPR010472">
    <property type="entry name" value="FH3_dom"/>
</dbReference>
<dbReference type="GO" id="GO:1903475">
    <property type="term" value="P:mitotic actomyosin contractile ring assembly"/>
    <property type="evidence" value="ECO:0007669"/>
    <property type="project" value="TreeGrafter"/>
</dbReference>
<dbReference type="InterPro" id="IPR016024">
    <property type="entry name" value="ARM-type_fold"/>
</dbReference>
<dbReference type="GO" id="GO:0051016">
    <property type="term" value="P:barbed-end actin filament capping"/>
    <property type="evidence" value="ECO:0007669"/>
    <property type="project" value="TreeGrafter"/>
</dbReference>
<dbReference type="InterPro" id="IPR011989">
    <property type="entry name" value="ARM-like"/>
</dbReference>
<dbReference type="GO" id="GO:0015629">
    <property type="term" value="C:actin cytoskeleton"/>
    <property type="evidence" value="ECO:0007669"/>
    <property type="project" value="UniProtKB-ARBA"/>
</dbReference>
<dbReference type="GO" id="GO:0005938">
    <property type="term" value="C:cell cortex"/>
    <property type="evidence" value="ECO:0007669"/>
    <property type="project" value="UniProtKB-ARBA"/>
</dbReference>
<evidence type="ECO:0000313" key="6">
    <source>
        <dbReference type="Proteomes" id="UP000007148"/>
    </source>
</evidence>
<dbReference type="EMBL" id="CAFZ01000289">
    <property type="protein sequence ID" value="CCA74204.1"/>
    <property type="molecule type" value="Genomic_DNA"/>
</dbReference>
<comment type="similarity">
    <text evidence="1">Belongs to the formin homology family. BNI1 subfamily.</text>
</comment>
<dbReference type="Gene3D" id="1.25.10.10">
    <property type="entry name" value="Leucine-rich Repeat Variant"/>
    <property type="match status" value="1"/>
</dbReference>
<feature type="compositionally biased region" description="Low complexity" evidence="3">
    <location>
        <begin position="161"/>
        <end position="180"/>
    </location>
</feature>
<dbReference type="GO" id="GO:0043332">
    <property type="term" value="C:mating projection tip"/>
    <property type="evidence" value="ECO:0007669"/>
    <property type="project" value="TreeGrafter"/>
</dbReference>
<evidence type="ECO:0000256" key="2">
    <source>
        <dbReference type="SAM" id="Coils"/>
    </source>
</evidence>
<dbReference type="InParanoid" id="G4TSB0"/>
<dbReference type="OMA" id="RTSHYNT"/>
<dbReference type="HOGENOM" id="CLU_290044_0_0_1"/>
<dbReference type="Pfam" id="PF06367">
    <property type="entry name" value="Drf_FH3"/>
    <property type="match status" value="1"/>
</dbReference>
<dbReference type="Gene3D" id="1.10.238.150">
    <property type="entry name" value="Formin, FH3 diaphanous domain"/>
    <property type="match status" value="1"/>
</dbReference>
<dbReference type="GO" id="GO:0032153">
    <property type="term" value="C:cell division site"/>
    <property type="evidence" value="ECO:0007669"/>
    <property type="project" value="UniProtKB-ARBA"/>
</dbReference>
<feature type="compositionally biased region" description="Basic residues" evidence="3">
    <location>
        <begin position="7"/>
        <end position="16"/>
    </location>
</feature>
<feature type="domain" description="GBD/FH3" evidence="4">
    <location>
        <begin position="251"/>
        <end position="650"/>
    </location>
</feature>
<dbReference type="STRING" id="1109443.G4TSB0"/>
<feature type="region of interest" description="Disordered" evidence="3">
    <location>
        <begin position="808"/>
        <end position="881"/>
    </location>
</feature>
<dbReference type="OrthoDB" id="1104827at2759"/>
<protein>
    <submittedName>
        <fullName evidence="5">Related to Cytokinesis protein sepA</fullName>
    </submittedName>
</protein>
<dbReference type="InterPro" id="IPR010473">
    <property type="entry name" value="GTPase-bd"/>
</dbReference>
<feature type="compositionally biased region" description="Acidic residues" evidence="3">
    <location>
        <begin position="819"/>
        <end position="829"/>
    </location>
</feature>
<dbReference type="PANTHER" id="PTHR47102">
    <property type="entry name" value="PROTEIN BNI1"/>
    <property type="match status" value="1"/>
</dbReference>
<evidence type="ECO:0000313" key="5">
    <source>
        <dbReference type="EMBL" id="CCA74204.1"/>
    </source>
</evidence>
<dbReference type="SMART" id="SM01139">
    <property type="entry name" value="Drf_FH3"/>
    <property type="match status" value="1"/>
</dbReference>
<name>G4TSB0_SERID</name>
<organism evidence="5 6">
    <name type="scientific">Serendipita indica (strain DSM 11827)</name>
    <name type="common">Root endophyte fungus</name>
    <name type="synonym">Piriformospora indica</name>
    <dbReference type="NCBI Taxonomy" id="1109443"/>
    <lineage>
        <taxon>Eukaryota</taxon>
        <taxon>Fungi</taxon>
        <taxon>Dikarya</taxon>
        <taxon>Basidiomycota</taxon>
        <taxon>Agaricomycotina</taxon>
        <taxon>Agaricomycetes</taxon>
        <taxon>Sebacinales</taxon>
        <taxon>Serendipitaceae</taxon>
        <taxon>Serendipita</taxon>
    </lineage>
</organism>
<dbReference type="InterPro" id="IPR051661">
    <property type="entry name" value="Actin_filament_regulator"/>
</dbReference>
<dbReference type="eggNOG" id="KOG1922">
    <property type="taxonomic scope" value="Eukaryota"/>
</dbReference>
<proteinExistence type="inferred from homology"/>
<sequence>MDSLFGRSKKLTKAHRPSATGSELSERSVPYDRVGAGRAPVQVGTVSQGLRASGAISAPITNPTLTLDGTDLNLHTMARARHEREQTYGLPSTSSNEDSARDSTQGSGGIKMLRKRSGGESSFAASSSSAARRRGDSDATGPTTPYSGRGNLADFGTYPISPTSSSRSSNLPSNRSLASARPGEQSFGPEAGTPRYASSVLSNGSEAVSSMTSQLREHLPHSVRESLNHLRQSYYGVTGATTGPSGEFQLQRPESAEEIDAMFERVKSERDIGDAGNMTMDQKWGIVHAHEHDRWLQQKKRDAQMKRGAATASGQPTVFAKDTPEWYLKKFMDQTITAKHVGSLTVSLRTLPIDWMHHFIELQGNQVVARALGTISKKGSLRRNADVELEYELLKCLKLLLNYESGADDAVAHPSTINAIACSLSTMHIPSRRLVAEILTFLCYYNNGVAHESVLKAMDALSAENNETGRYDFWFQSLLATLSGRGKMGSLVGASQDVKKHGGHEATLTEYAQSNLILINGILTVDDFELRLHYRSQMEAAGLRKILDVCHQFQHDSLEKQIASYEKLAAADQEVLLQNFDQEVLRDLSDPYDVYRAIMSSVEGTPAYPYFLSSLQHLLLIRAEADTKTRYYQLIDELVTSIVLDKKQDFSGGLSSVVGVSVARLVAQFGEQERSRIAEEEASNARREANELRLQKEKLEEEIAAGGDGLVGMLKEKLSTAEEKLRVSRMTTDSLQARLAEQKRGYEEQIAQLELQIFELFRMIREGGISSRTTGTDGAVLDRNELITTLEKQMERRKTIGILEGRHRKKGGVGRGDAIAEEEEEDDTGGDMTLRSVPPIPGDLSRRAVTSSKNRRLKGPANAPLERSSQFMDAEDERERQHMEENLAKGTDMVYPHNSMQMAKSARNSPVRPGPSKLPGGSSARFLEDLKAKMAAGAGGAPTGVNGVGGRTATTESISEESNTLESSEYDMVRGSVFTDDTPPSSINGVDATRTMTGSMVEDTDTGANSGARHPMGLLLSLRRPARTVPLQQRRRGPPTALLLRLRLRHHLHHLQ</sequence>
<dbReference type="GO" id="GO:0003779">
    <property type="term" value="F:actin binding"/>
    <property type="evidence" value="ECO:0007669"/>
    <property type="project" value="InterPro"/>
</dbReference>
<accession>G4TSB0</accession>
<dbReference type="GO" id="GO:0051017">
    <property type="term" value="P:actin filament bundle assembly"/>
    <property type="evidence" value="ECO:0007669"/>
    <property type="project" value="TreeGrafter"/>
</dbReference>
<dbReference type="Proteomes" id="UP000007148">
    <property type="component" value="Unassembled WGS sequence"/>
</dbReference>
<keyword evidence="6" id="KW-1185">Reference proteome</keyword>
<evidence type="ECO:0000256" key="1">
    <source>
        <dbReference type="ARBA" id="ARBA00037935"/>
    </source>
</evidence>
<feature type="compositionally biased region" description="Low complexity" evidence="3">
    <location>
        <begin position="119"/>
        <end position="130"/>
    </location>
</feature>
<feature type="region of interest" description="Disordered" evidence="3">
    <location>
        <begin position="1"/>
        <end position="36"/>
    </location>
</feature>
<dbReference type="InterPro" id="IPR014768">
    <property type="entry name" value="GBD/FH3_dom"/>
</dbReference>
<dbReference type="Pfam" id="PF06371">
    <property type="entry name" value="Drf_GBD"/>
    <property type="match status" value="1"/>
</dbReference>
<dbReference type="SMART" id="SM01140">
    <property type="entry name" value="Drf_GBD"/>
    <property type="match status" value="1"/>
</dbReference>
<feature type="compositionally biased region" description="Polar residues" evidence="3">
    <location>
        <begin position="89"/>
        <end position="105"/>
    </location>
</feature>